<evidence type="ECO:0000259" key="7">
    <source>
        <dbReference type="PROSITE" id="PS51201"/>
    </source>
</evidence>
<feature type="transmembrane region" description="Helical" evidence="6">
    <location>
        <begin position="170"/>
        <end position="192"/>
    </location>
</feature>
<dbReference type="InterPro" id="IPR050721">
    <property type="entry name" value="Trk_Ktr_HKT_K-transport"/>
</dbReference>
<reference evidence="8" key="1">
    <citation type="journal article" date="2020" name="mSystems">
        <title>Genome- and Community-Level Interaction Insights into Carbon Utilization and Element Cycling Functions of Hydrothermarchaeota in Hydrothermal Sediment.</title>
        <authorList>
            <person name="Zhou Z."/>
            <person name="Liu Y."/>
            <person name="Xu W."/>
            <person name="Pan J."/>
            <person name="Luo Z.H."/>
            <person name="Li M."/>
        </authorList>
    </citation>
    <scope>NUCLEOTIDE SEQUENCE [LARGE SCALE GENOMIC DNA]</scope>
    <source>
        <strain evidence="8">SpSt-132</strain>
    </source>
</reference>
<evidence type="ECO:0000256" key="2">
    <source>
        <dbReference type="ARBA" id="ARBA00022692"/>
    </source>
</evidence>
<dbReference type="PROSITE" id="PS51201">
    <property type="entry name" value="RCK_N"/>
    <property type="match status" value="1"/>
</dbReference>
<dbReference type="PRINTS" id="PR00169">
    <property type="entry name" value="KCHANNEL"/>
</dbReference>
<feature type="transmembrane region" description="Helical" evidence="6">
    <location>
        <begin position="30"/>
        <end position="51"/>
    </location>
</feature>
<feature type="domain" description="RCK N-terminal" evidence="7">
    <location>
        <begin position="272"/>
        <end position="403"/>
    </location>
</feature>
<evidence type="ECO:0000313" key="8">
    <source>
        <dbReference type="EMBL" id="HEW46305.1"/>
    </source>
</evidence>
<feature type="transmembrane region" description="Helical" evidence="6">
    <location>
        <begin position="199"/>
        <end position="218"/>
    </location>
</feature>
<dbReference type="AlphaFoldDB" id="A0A7C2ZKT5"/>
<comment type="subcellular location">
    <subcellularLocation>
        <location evidence="1">Membrane</location>
        <topology evidence="1">Multi-pass membrane protein</topology>
    </subcellularLocation>
</comment>
<evidence type="ECO:0000256" key="4">
    <source>
        <dbReference type="ARBA" id="ARBA00023136"/>
    </source>
</evidence>
<dbReference type="PANTHER" id="PTHR43833">
    <property type="entry name" value="POTASSIUM CHANNEL PROTEIN 2-RELATED-RELATED"/>
    <property type="match status" value="1"/>
</dbReference>
<dbReference type="InterPro" id="IPR036291">
    <property type="entry name" value="NAD(P)-bd_dom_sf"/>
</dbReference>
<protein>
    <recommendedName>
        <fullName evidence="5">BK channel</fullName>
    </recommendedName>
</protein>
<keyword evidence="2 6" id="KW-0812">Transmembrane</keyword>
<dbReference type="GO" id="GO:0016020">
    <property type="term" value="C:membrane"/>
    <property type="evidence" value="ECO:0007669"/>
    <property type="project" value="UniProtKB-SubCell"/>
</dbReference>
<dbReference type="Pfam" id="PF22614">
    <property type="entry name" value="Slo-like_RCK"/>
    <property type="match status" value="1"/>
</dbReference>
<proteinExistence type="predicted"/>
<dbReference type="SUPFAM" id="SSF51735">
    <property type="entry name" value="NAD(P)-binding Rossmann-fold domains"/>
    <property type="match status" value="1"/>
</dbReference>
<evidence type="ECO:0000256" key="3">
    <source>
        <dbReference type="ARBA" id="ARBA00022989"/>
    </source>
</evidence>
<name>A0A7C2ZKT5_9AQUI</name>
<sequence length="496" mass="57484">MRRRSYFYLKLLKIYIHNILENERFYMHTIYTTIGLFLVITSSITIFILITPEAEKMPPDLHKFLEHYGNFTIYFFTIEYLLRLWVASDFIDDFKHYLELKSNYMYAFLQALSKKLKWMLRPTSIIDLLAILPILRPLRVFRFLLLARLLKIIRYTHSLRVILTIFKENSYLYFVSFLIIFTLILFSAIAVYNAGNTSFNSFLNSLYWAIITATTVGYGDITPTTPVGKFFAAILPMSIILLISSLSATFSASFIDKLLELKEGNVILRNLQNHIVICGYNETSEEVLKHIQENNIDKERPVVLITNYEKKDLGIDLSEFIIYKRGDFTIEKVLIEASVDKAKDVFIVGEAFENLNDRNIDARTTLTAMLVKTLNPDANLYVEVLLNEDAEIFRNRIKANAVFVRGEVIGKMMFYSSLGYSQAESIQPFLNERMKVVRLDASKFFNATTFGELIKKTRKEGLLPIGIERSGRTIFNPPDHFKLKKDDMIIFIESGE</sequence>
<dbReference type="EMBL" id="DSFP01000056">
    <property type="protein sequence ID" value="HEW46305.1"/>
    <property type="molecule type" value="Genomic_DNA"/>
</dbReference>
<dbReference type="GO" id="GO:0005216">
    <property type="term" value="F:monoatomic ion channel activity"/>
    <property type="evidence" value="ECO:0007669"/>
    <property type="project" value="InterPro"/>
</dbReference>
<dbReference type="SUPFAM" id="SSF81324">
    <property type="entry name" value="Voltage-gated potassium channels"/>
    <property type="match status" value="1"/>
</dbReference>
<dbReference type="InterPro" id="IPR003148">
    <property type="entry name" value="RCK_N"/>
</dbReference>
<feature type="transmembrane region" description="Helical" evidence="6">
    <location>
        <begin position="71"/>
        <end position="91"/>
    </location>
</feature>
<dbReference type="PANTHER" id="PTHR43833:SF9">
    <property type="entry name" value="POTASSIUM CHANNEL PROTEIN YUGO-RELATED"/>
    <property type="match status" value="1"/>
</dbReference>
<evidence type="ECO:0000256" key="1">
    <source>
        <dbReference type="ARBA" id="ARBA00004141"/>
    </source>
</evidence>
<accession>A0A7C2ZKT5</accession>
<gene>
    <name evidence="8" type="ORF">ENO47_06535</name>
</gene>
<evidence type="ECO:0000256" key="5">
    <source>
        <dbReference type="ARBA" id="ARBA00029579"/>
    </source>
</evidence>
<feature type="transmembrane region" description="Helical" evidence="6">
    <location>
        <begin position="230"/>
        <end position="255"/>
    </location>
</feature>
<keyword evidence="3 6" id="KW-1133">Transmembrane helix</keyword>
<dbReference type="GO" id="GO:0006813">
    <property type="term" value="P:potassium ion transport"/>
    <property type="evidence" value="ECO:0007669"/>
    <property type="project" value="InterPro"/>
</dbReference>
<dbReference type="Gene3D" id="3.40.50.720">
    <property type="entry name" value="NAD(P)-binding Rossmann-like Domain"/>
    <property type="match status" value="1"/>
</dbReference>
<dbReference type="InterPro" id="IPR005821">
    <property type="entry name" value="Ion_trans_dom"/>
</dbReference>
<organism evidence="8">
    <name type="scientific">Hydrogenobacter sp</name>
    <dbReference type="NCBI Taxonomy" id="2152829"/>
    <lineage>
        <taxon>Bacteria</taxon>
        <taxon>Pseudomonadati</taxon>
        <taxon>Aquificota</taxon>
        <taxon>Aquificia</taxon>
        <taxon>Aquificales</taxon>
        <taxon>Aquificaceae</taxon>
        <taxon>Hydrogenobacter</taxon>
    </lineage>
</organism>
<keyword evidence="4 6" id="KW-0472">Membrane</keyword>
<dbReference type="Gene3D" id="1.10.287.70">
    <property type="match status" value="1"/>
</dbReference>
<evidence type="ECO:0000256" key="6">
    <source>
        <dbReference type="SAM" id="Phobius"/>
    </source>
</evidence>
<comment type="caution">
    <text evidence="8">The sequence shown here is derived from an EMBL/GenBank/DDBJ whole genome shotgun (WGS) entry which is preliminary data.</text>
</comment>
<dbReference type="Pfam" id="PF00520">
    <property type="entry name" value="Ion_trans"/>
    <property type="match status" value="1"/>
</dbReference>